<dbReference type="CDD" id="cd12913">
    <property type="entry name" value="PDC1_MCP_like"/>
    <property type="match status" value="1"/>
</dbReference>
<evidence type="ECO:0000313" key="14">
    <source>
        <dbReference type="Proteomes" id="UP000198718"/>
    </source>
</evidence>
<keyword evidence="5" id="KW-0597">Phosphoprotein</keyword>
<dbReference type="PROSITE" id="PS50885">
    <property type="entry name" value="HAMP"/>
    <property type="match status" value="1"/>
</dbReference>
<reference evidence="13 14" key="1">
    <citation type="submission" date="2016-10" db="EMBL/GenBank/DDBJ databases">
        <authorList>
            <person name="de Groot N.N."/>
        </authorList>
    </citation>
    <scope>NUCLEOTIDE SEQUENCE [LARGE SCALE GENOMIC DNA]</scope>
    <source>
        <strain evidence="13 14">DSM 18346</strain>
    </source>
</reference>
<gene>
    <name evidence="13" type="ORF">SAMN05660472_01733</name>
</gene>
<dbReference type="CDD" id="cd12912">
    <property type="entry name" value="PDC2_MCP_like"/>
    <property type="match status" value="1"/>
</dbReference>
<evidence type="ECO:0000256" key="11">
    <source>
        <dbReference type="SAM" id="Phobius"/>
    </source>
</evidence>
<dbReference type="GO" id="GO:0005886">
    <property type="term" value="C:plasma membrane"/>
    <property type="evidence" value="ECO:0007669"/>
    <property type="project" value="UniProtKB-SubCell"/>
</dbReference>
<feature type="domain" description="HAMP" evidence="12">
    <location>
        <begin position="307"/>
        <end position="362"/>
    </location>
</feature>
<evidence type="ECO:0000313" key="13">
    <source>
        <dbReference type="EMBL" id="SDK67315.1"/>
    </source>
</evidence>
<evidence type="ECO:0000256" key="3">
    <source>
        <dbReference type="ARBA" id="ARBA00012438"/>
    </source>
</evidence>
<evidence type="ECO:0000256" key="7">
    <source>
        <dbReference type="ARBA" id="ARBA00022692"/>
    </source>
</evidence>
<evidence type="ECO:0000259" key="12">
    <source>
        <dbReference type="PROSITE" id="PS50885"/>
    </source>
</evidence>
<organism evidence="13 14">
    <name type="scientific">Natronincola ferrireducens</name>
    <dbReference type="NCBI Taxonomy" id="393762"/>
    <lineage>
        <taxon>Bacteria</taxon>
        <taxon>Bacillati</taxon>
        <taxon>Bacillota</taxon>
        <taxon>Clostridia</taxon>
        <taxon>Peptostreptococcales</taxon>
        <taxon>Natronincolaceae</taxon>
        <taxon>Natronincola</taxon>
    </lineage>
</organism>
<dbReference type="InterPro" id="IPR003660">
    <property type="entry name" value="HAMP_dom"/>
</dbReference>
<dbReference type="OrthoDB" id="9804955at2"/>
<name>A0A1G9DTZ8_9FIRM</name>
<keyword evidence="9 11" id="KW-1133">Transmembrane helix</keyword>
<dbReference type="SMART" id="SM00304">
    <property type="entry name" value="HAMP"/>
    <property type="match status" value="1"/>
</dbReference>
<keyword evidence="14" id="KW-1185">Reference proteome</keyword>
<keyword evidence="6" id="KW-0808">Transferase</keyword>
<evidence type="ECO:0000256" key="6">
    <source>
        <dbReference type="ARBA" id="ARBA00022679"/>
    </source>
</evidence>
<dbReference type="STRING" id="393762.SAMN05660472_01733"/>
<evidence type="ECO:0000256" key="10">
    <source>
        <dbReference type="ARBA" id="ARBA00023136"/>
    </source>
</evidence>
<evidence type="ECO:0000256" key="2">
    <source>
        <dbReference type="ARBA" id="ARBA00004651"/>
    </source>
</evidence>
<sequence length="505" mass="57510">MKSIRTRIILLSCLICIGSILCTTFIGYSIVSDNIKVQTFGRLDEISRKHANDIEGWFILQTRLMEELYSELIYRNYYSGNDSLINYLDFKNKNNADIIEYYIAYPDNSFITGEGWWIPDKDYNVQEREWYVNAVENDGIFLSSPYVDANHGGIIVTLSRAIWHKEKLIGVLGADIGMEHLGNVMDQSRPMEGSYAFIADNNGNILAHPNDKFLFLPNKGMTNVDSIFINGYEEVFIGDRKLNRVLDYDGEKRFISYTKLGFSGWHIGLAIEEDAVMSPLNRIVQNAILLTLILTTISVGLTFVLGNSIAKPIKEAANYIETMAKWDITEEPKQQFKSKNDEIGTMFVSFQLIVDSLREFIEDLKTITAKVSIFSDELAIISLKTSKDIDNMAEITHSITEIKGIEAKKIEDISLLLNSLQEKIDQDILSNVIDDKGREIVFLLEEILKQYNHLKDLKDFESKETDGVYSSIEKQRLVMEEIASASQCLAELGEELNSYISRFKS</sequence>
<keyword evidence="4" id="KW-1003">Cell membrane</keyword>
<evidence type="ECO:0000256" key="5">
    <source>
        <dbReference type="ARBA" id="ARBA00022553"/>
    </source>
</evidence>
<comment type="subcellular location">
    <subcellularLocation>
        <location evidence="2">Cell membrane</location>
        <topology evidence="2">Multi-pass membrane protein</topology>
    </subcellularLocation>
</comment>
<evidence type="ECO:0000256" key="8">
    <source>
        <dbReference type="ARBA" id="ARBA00022777"/>
    </source>
</evidence>
<accession>A0A1G9DTZ8</accession>
<dbReference type="AlphaFoldDB" id="A0A1G9DTZ8"/>
<dbReference type="GO" id="GO:0000155">
    <property type="term" value="F:phosphorelay sensor kinase activity"/>
    <property type="evidence" value="ECO:0007669"/>
    <property type="project" value="TreeGrafter"/>
</dbReference>
<dbReference type="RefSeq" id="WP_090553312.1">
    <property type="nucleotide sequence ID" value="NZ_FNFP01000003.1"/>
</dbReference>
<dbReference type="InterPro" id="IPR029151">
    <property type="entry name" value="Sensor-like_sf"/>
</dbReference>
<dbReference type="PANTHER" id="PTHR45528">
    <property type="entry name" value="SENSOR HISTIDINE KINASE CPXA"/>
    <property type="match status" value="1"/>
</dbReference>
<dbReference type="Gene3D" id="1.10.287.950">
    <property type="entry name" value="Methyl-accepting chemotaxis protein"/>
    <property type="match status" value="1"/>
</dbReference>
<dbReference type="EC" id="2.7.13.3" evidence="3"/>
<keyword evidence="7 11" id="KW-0812">Transmembrane</keyword>
<comment type="catalytic activity">
    <reaction evidence="1">
        <text>ATP + protein L-histidine = ADP + protein N-phospho-L-histidine.</text>
        <dbReference type="EC" id="2.7.13.3"/>
    </reaction>
</comment>
<keyword evidence="8" id="KW-0418">Kinase</keyword>
<dbReference type="Pfam" id="PF02743">
    <property type="entry name" value="dCache_1"/>
    <property type="match status" value="1"/>
</dbReference>
<proteinExistence type="predicted"/>
<dbReference type="EMBL" id="FNFP01000003">
    <property type="protein sequence ID" value="SDK67315.1"/>
    <property type="molecule type" value="Genomic_DNA"/>
</dbReference>
<dbReference type="SUPFAM" id="SSF103190">
    <property type="entry name" value="Sensory domain-like"/>
    <property type="match status" value="1"/>
</dbReference>
<dbReference type="SUPFAM" id="SSF158472">
    <property type="entry name" value="HAMP domain-like"/>
    <property type="match status" value="1"/>
</dbReference>
<evidence type="ECO:0000256" key="4">
    <source>
        <dbReference type="ARBA" id="ARBA00022475"/>
    </source>
</evidence>
<dbReference type="PANTHER" id="PTHR45528:SF10">
    <property type="entry name" value="METHYL-ACCEPTING CHEMOTAXIS PROTEIN"/>
    <property type="match status" value="1"/>
</dbReference>
<feature type="transmembrane region" description="Helical" evidence="11">
    <location>
        <begin position="287"/>
        <end position="305"/>
    </location>
</feature>
<dbReference type="Proteomes" id="UP000198718">
    <property type="component" value="Unassembled WGS sequence"/>
</dbReference>
<keyword evidence="10 11" id="KW-0472">Membrane</keyword>
<dbReference type="InterPro" id="IPR033479">
    <property type="entry name" value="dCache_1"/>
</dbReference>
<evidence type="ECO:0000256" key="9">
    <source>
        <dbReference type="ARBA" id="ARBA00022989"/>
    </source>
</evidence>
<dbReference type="Gene3D" id="3.30.450.20">
    <property type="entry name" value="PAS domain"/>
    <property type="match status" value="2"/>
</dbReference>
<dbReference type="InterPro" id="IPR050398">
    <property type="entry name" value="HssS/ArlS-like"/>
</dbReference>
<evidence type="ECO:0000256" key="1">
    <source>
        <dbReference type="ARBA" id="ARBA00000085"/>
    </source>
</evidence>
<protein>
    <recommendedName>
        <fullName evidence="3">histidine kinase</fullName>
        <ecNumber evidence="3">2.7.13.3</ecNumber>
    </recommendedName>
</protein>